<evidence type="ECO:0000259" key="7">
    <source>
        <dbReference type="Pfam" id="PF02738"/>
    </source>
</evidence>
<dbReference type="Gene3D" id="3.30.365.10">
    <property type="entry name" value="Aldehyde oxidase/xanthine dehydrogenase, molybdopterin binding domain"/>
    <property type="match status" value="1"/>
</dbReference>
<keyword evidence="3" id="KW-0500">Molybdenum</keyword>
<dbReference type="PANTHER" id="PTHR11908">
    <property type="entry name" value="XANTHINE DEHYDROGENASE"/>
    <property type="match status" value="1"/>
</dbReference>
<feature type="domain" description="Aldehyde oxidase/xanthine dehydrogenase first molybdopterin binding" evidence="7">
    <location>
        <begin position="2"/>
        <end position="65"/>
    </location>
</feature>
<dbReference type="SUPFAM" id="SSF56003">
    <property type="entry name" value="Molybdenum cofactor-binding domain"/>
    <property type="match status" value="1"/>
</dbReference>
<dbReference type="EMBL" id="ML120547">
    <property type="protein sequence ID" value="RPA89993.1"/>
    <property type="molecule type" value="Genomic_DNA"/>
</dbReference>
<proteinExistence type="inferred from homology"/>
<reference evidence="8 9" key="1">
    <citation type="journal article" date="2018" name="Nat. Ecol. Evol.">
        <title>Pezizomycetes genomes reveal the molecular basis of ectomycorrhizal truffle lifestyle.</title>
        <authorList>
            <person name="Murat C."/>
            <person name="Payen T."/>
            <person name="Noel B."/>
            <person name="Kuo A."/>
            <person name="Morin E."/>
            <person name="Chen J."/>
            <person name="Kohler A."/>
            <person name="Krizsan K."/>
            <person name="Balestrini R."/>
            <person name="Da Silva C."/>
            <person name="Montanini B."/>
            <person name="Hainaut M."/>
            <person name="Levati E."/>
            <person name="Barry K.W."/>
            <person name="Belfiori B."/>
            <person name="Cichocki N."/>
            <person name="Clum A."/>
            <person name="Dockter R.B."/>
            <person name="Fauchery L."/>
            <person name="Guy J."/>
            <person name="Iotti M."/>
            <person name="Le Tacon F."/>
            <person name="Lindquist E.A."/>
            <person name="Lipzen A."/>
            <person name="Malagnac F."/>
            <person name="Mello A."/>
            <person name="Molinier V."/>
            <person name="Miyauchi S."/>
            <person name="Poulain J."/>
            <person name="Riccioni C."/>
            <person name="Rubini A."/>
            <person name="Sitrit Y."/>
            <person name="Splivallo R."/>
            <person name="Traeger S."/>
            <person name="Wang M."/>
            <person name="Zifcakova L."/>
            <person name="Wipf D."/>
            <person name="Zambonelli A."/>
            <person name="Paolocci F."/>
            <person name="Nowrousian M."/>
            <person name="Ottonello S."/>
            <person name="Baldrian P."/>
            <person name="Spatafora J.W."/>
            <person name="Henrissat B."/>
            <person name="Nagy L.G."/>
            <person name="Aury J.M."/>
            <person name="Wincker P."/>
            <person name="Grigoriev I.V."/>
            <person name="Bonfante P."/>
            <person name="Martin F.M."/>
        </authorList>
    </citation>
    <scope>NUCLEOTIDE SEQUENCE [LARGE SCALE GENOMIC DNA]</scope>
    <source>
        <strain evidence="8 9">120613-1</strain>
    </source>
</reference>
<dbReference type="PANTHER" id="PTHR11908:SF132">
    <property type="entry name" value="ALDEHYDE OXIDASE 1-RELATED"/>
    <property type="match status" value="1"/>
</dbReference>
<evidence type="ECO:0000313" key="9">
    <source>
        <dbReference type="Proteomes" id="UP000276215"/>
    </source>
</evidence>
<dbReference type="GO" id="GO:0005506">
    <property type="term" value="F:iron ion binding"/>
    <property type="evidence" value="ECO:0007669"/>
    <property type="project" value="InterPro"/>
</dbReference>
<comment type="similarity">
    <text evidence="2">Belongs to the xanthine dehydrogenase family.</text>
</comment>
<sequence>METQEFVSQVTGVPSSRIVAKVKRMGGGFGGKESRSMQLACILAVGAKKVGRPIRCMLNRDEDMYVFLLFLIPRVILMMVI</sequence>
<dbReference type="PROSITE" id="PS00559">
    <property type="entry name" value="MOLYBDOPTERIN_EUK"/>
    <property type="match status" value="1"/>
</dbReference>
<protein>
    <recommendedName>
        <fullName evidence="7">Aldehyde oxidase/xanthine dehydrogenase first molybdopterin binding domain-containing protein</fullName>
    </recommendedName>
</protein>
<keyword evidence="4" id="KW-0479">Metal-binding</keyword>
<keyword evidence="5" id="KW-0560">Oxidoreductase</keyword>
<name>A0A3N4IUX8_9PEZI</name>
<organism evidence="8 9">
    <name type="scientific">Choiromyces venosus 120613-1</name>
    <dbReference type="NCBI Taxonomy" id="1336337"/>
    <lineage>
        <taxon>Eukaryota</taxon>
        <taxon>Fungi</taxon>
        <taxon>Dikarya</taxon>
        <taxon>Ascomycota</taxon>
        <taxon>Pezizomycotina</taxon>
        <taxon>Pezizomycetes</taxon>
        <taxon>Pezizales</taxon>
        <taxon>Tuberaceae</taxon>
        <taxon>Choiromyces</taxon>
    </lineage>
</organism>
<keyword evidence="6" id="KW-0408">Iron</keyword>
<evidence type="ECO:0000256" key="6">
    <source>
        <dbReference type="ARBA" id="ARBA00023004"/>
    </source>
</evidence>
<comment type="cofactor">
    <cofactor evidence="1">
        <name>Mo-molybdopterin</name>
        <dbReference type="ChEBI" id="CHEBI:71302"/>
    </cofactor>
</comment>
<evidence type="ECO:0000313" key="8">
    <source>
        <dbReference type="EMBL" id="RPA89993.1"/>
    </source>
</evidence>
<dbReference type="InterPro" id="IPR037165">
    <property type="entry name" value="AldOxase/xan_DH_Mopterin-bd_sf"/>
</dbReference>
<dbReference type="InterPro" id="IPR022407">
    <property type="entry name" value="OxRdtase_Mopterin_BS"/>
</dbReference>
<evidence type="ECO:0000256" key="2">
    <source>
        <dbReference type="ARBA" id="ARBA00006849"/>
    </source>
</evidence>
<dbReference type="InterPro" id="IPR016208">
    <property type="entry name" value="Ald_Oxase/xanthine_DH-like"/>
</dbReference>
<dbReference type="Proteomes" id="UP000276215">
    <property type="component" value="Unassembled WGS sequence"/>
</dbReference>
<dbReference type="AlphaFoldDB" id="A0A3N4IUX8"/>
<accession>A0A3N4IUX8</accession>
<keyword evidence="9" id="KW-1185">Reference proteome</keyword>
<feature type="non-terminal residue" evidence="8">
    <location>
        <position position="81"/>
    </location>
</feature>
<evidence type="ECO:0000256" key="4">
    <source>
        <dbReference type="ARBA" id="ARBA00022723"/>
    </source>
</evidence>
<dbReference type="Pfam" id="PF02738">
    <property type="entry name" value="MoCoBD_1"/>
    <property type="match status" value="1"/>
</dbReference>
<dbReference type="FunFam" id="3.30.365.10:FF:000001">
    <property type="entry name" value="Xanthine dehydrogenase oxidase"/>
    <property type="match status" value="1"/>
</dbReference>
<dbReference type="GO" id="GO:0016491">
    <property type="term" value="F:oxidoreductase activity"/>
    <property type="evidence" value="ECO:0007669"/>
    <property type="project" value="UniProtKB-KW"/>
</dbReference>
<gene>
    <name evidence="8" type="ORF">L873DRAFT_1821919</name>
</gene>
<dbReference type="GO" id="GO:0043546">
    <property type="term" value="F:molybdopterin cofactor binding"/>
    <property type="evidence" value="ECO:0007669"/>
    <property type="project" value="InterPro"/>
</dbReference>
<evidence type="ECO:0000256" key="3">
    <source>
        <dbReference type="ARBA" id="ARBA00022505"/>
    </source>
</evidence>
<evidence type="ECO:0000256" key="1">
    <source>
        <dbReference type="ARBA" id="ARBA00001924"/>
    </source>
</evidence>
<dbReference type="InterPro" id="IPR008274">
    <property type="entry name" value="AldOxase/xan_DH_MoCoBD1"/>
</dbReference>
<dbReference type="OrthoDB" id="8300278at2759"/>
<dbReference type="STRING" id="1336337.A0A3N4IUX8"/>
<evidence type="ECO:0000256" key="5">
    <source>
        <dbReference type="ARBA" id="ARBA00023002"/>
    </source>
</evidence>